<dbReference type="PANTHER" id="PTHR44688">
    <property type="entry name" value="DNA-BINDING TRANSCRIPTIONAL ACTIVATOR DEVR_DOSR"/>
    <property type="match status" value="1"/>
</dbReference>
<dbReference type="InterPro" id="IPR005143">
    <property type="entry name" value="TF_LuxR_autoind-bd_dom"/>
</dbReference>
<dbReference type="AlphaFoldDB" id="W6RHC3"/>
<geneLocation type="plasmid" evidence="6">
    <name>pLPU83b</name>
</geneLocation>
<dbReference type="GO" id="GO:0003677">
    <property type="term" value="F:DNA binding"/>
    <property type="evidence" value="ECO:0007669"/>
    <property type="project" value="UniProtKB-KW"/>
</dbReference>
<feature type="region of interest" description="Disordered" evidence="4">
    <location>
        <begin position="1"/>
        <end position="21"/>
    </location>
</feature>
<dbReference type="PRINTS" id="PR00038">
    <property type="entry name" value="HTHLUXR"/>
</dbReference>
<dbReference type="Pfam" id="PF03472">
    <property type="entry name" value="Autoind_bind"/>
    <property type="match status" value="1"/>
</dbReference>
<protein>
    <recommendedName>
        <fullName evidence="5">HTH luxR-type domain-containing protein</fullName>
    </recommendedName>
</protein>
<proteinExistence type="predicted"/>
<evidence type="ECO:0000313" key="7">
    <source>
        <dbReference type="Proteomes" id="UP000019443"/>
    </source>
</evidence>
<evidence type="ECO:0000313" key="6">
    <source>
        <dbReference type="EMBL" id="CDM60209.1"/>
    </source>
</evidence>
<dbReference type="EMBL" id="CBYB010000018">
    <property type="protein sequence ID" value="CDM60209.1"/>
    <property type="molecule type" value="Genomic_DNA"/>
</dbReference>
<keyword evidence="7" id="KW-1185">Reference proteome</keyword>
<dbReference type="InterPro" id="IPR036693">
    <property type="entry name" value="TF_LuxR_autoind-bd_dom_sf"/>
</dbReference>
<keyword evidence="3" id="KW-0804">Transcription</keyword>
<dbReference type="Gene3D" id="1.10.10.10">
    <property type="entry name" value="Winged helix-like DNA-binding domain superfamily/Winged helix DNA-binding domain"/>
    <property type="match status" value="1"/>
</dbReference>
<organism evidence="6 7">
    <name type="scientific">Rhizobium favelukesii</name>
    <dbReference type="NCBI Taxonomy" id="348824"/>
    <lineage>
        <taxon>Bacteria</taxon>
        <taxon>Pseudomonadati</taxon>
        <taxon>Pseudomonadota</taxon>
        <taxon>Alphaproteobacteria</taxon>
        <taxon>Hyphomicrobiales</taxon>
        <taxon>Rhizobiaceae</taxon>
        <taxon>Rhizobium/Agrobacterium group</taxon>
        <taxon>Rhizobium</taxon>
    </lineage>
</organism>
<dbReference type="Pfam" id="PF00196">
    <property type="entry name" value="GerE"/>
    <property type="match status" value="1"/>
</dbReference>
<dbReference type="SMART" id="SM00421">
    <property type="entry name" value="HTH_LUXR"/>
    <property type="match status" value="1"/>
</dbReference>
<evidence type="ECO:0000256" key="3">
    <source>
        <dbReference type="ARBA" id="ARBA00023163"/>
    </source>
</evidence>
<dbReference type="PANTHER" id="PTHR44688:SF16">
    <property type="entry name" value="DNA-BINDING TRANSCRIPTIONAL ACTIVATOR DEVR_DOSR"/>
    <property type="match status" value="1"/>
</dbReference>
<evidence type="ECO:0000256" key="4">
    <source>
        <dbReference type="SAM" id="MobiDB-lite"/>
    </source>
</evidence>
<comment type="caution">
    <text evidence="6">The sequence shown here is derived from an EMBL/GenBank/DDBJ whole genome shotgun (WGS) entry which is preliminary data.</text>
</comment>
<dbReference type="PROSITE" id="PS00622">
    <property type="entry name" value="HTH_LUXR_1"/>
    <property type="match status" value="1"/>
</dbReference>
<gene>
    <name evidence="6" type="ORF">LPU83_pLPU83b_0215</name>
</gene>
<dbReference type="Proteomes" id="UP000019443">
    <property type="component" value="Unassembled WGS sequence"/>
</dbReference>
<keyword evidence="2" id="KW-0238">DNA-binding</keyword>
<keyword evidence="1" id="KW-0805">Transcription regulation</keyword>
<name>W6RHC3_9HYPH</name>
<evidence type="ECO:0000256" key="2">
    <source>
        <dbReference type="ARBA" id="ARBA00023125"/>
    </source>
</evidence>
<accession>W6RHC3</accession>
<dbReference type="CDD" id="cd06170">
    <property type="entry name" value="LuxR_C_like"/>
    <property type="match status" value="1"/>
</dbReference>
<evidence type="ECO:0000259" key="5">
    <source>
        <dbReference type="PROSITE" id="PS50043"/>
    </source>
</evidence>
<evidence type="ECO:0000256" key="1">
    <source>
        <dbReference type="ARBA" id="ARBA00023015"/>
    </source>
</evidence>
<dbReference type="InterPro" id="IPR000792">
    <property type="entry name" value="Tscrpt_reg_LuxR_C"/>
</dbReference>
<dbReference type="SUPFAM" id="SSF75516">
    <property type="entry name" value="Pheromone-binding domain of LuxR-like quorum-sensing transcription factors"/>
    <property type="match status" value="1"/>
</dbReference>
<dbReference type="SUPFAM" id="SSF46894">
    <property type="entry name" value="C-terminal effector domain of the bipartite response regulators"/>
    <property type="match status" value="1"/>
</dbReference>
<dbReference type="PROSITE" id="PS50043">
    <property type="entry name" value="HTH_LUXR_2"/>
    <property type="match status" value="1"/>
</dbReference>
<sequence>MEYRTISVVNSTPRGDDRMSNQFSLDGASNREVTTDEEIALAFDMFLSQLNRAICIEQLFDRISVFARNFDCRWIAYGPPAQLQDPHRQNGGKRRVASNYPLEWQEYCVKKGYDKIDPSVKTSRFHSAAFRWSEVYTEPSTTDSELRVFDEAAQFGLRSGVTIPLHGPWGNFSTMSFARTERCDLGNSAISYLQLAAFYYHIKVIGCLELSGDHFPRLSAREKECILWVAKGKSSWSIGNIIGISPNTVDFHVKNVMRKLETGSRTVAALKAARLGIIEP</sequence>
<dbReference type="GO" id="GO:0006355">
    <property type="term" value="P:regulation of DNA-templated transcription"/>
    <property type="evidence" value="ECO:0007669"/>
    <property type="project" value="InterPro"/>
</dbReference>
<feature type="domain" description="HTH luxR-type" evidence="5">
    <location>
        <begin position="211"/>
        <end position="276"/>
    </location>
</feature>
<dbReference type="InterPro" id="IPR016032">
    <property type="entry name" value="Sig_transdc_resp-reg_C-effctor"/>
</dbReference>
<dbReference type="InterPro" id="IPR036388">
    <property type="entry name" value="WH-like_DNA-bd_sf"/>
</dbReference>
<reference evidence="6" key="1">
    <citation type="submission" date="2013-11" db="EMBL/GenBank/DDBJ databases">
        <title>Draft genome sequence of the broad-host-range Rhizobium sp. LPU83 strain, a member of the low-genetic diversity Oregon-like Rhizobium sp. group.</title>
        <authorList>
            <person name="Wibberg D."/>
            <person name="Puehler A."/>
            <person name="Schlueter A."/>
        </authorList>
    </citation>
    <scope>NUCLEOTIDE SEQUENCE [LARGE SCALE GENOMIC DNA]</scope>
    <source>
        <strain evidence="6">LPU83</strain>
        <plasmid evidence="6">pLPU83b</plasmid>
    </source>
</reference>
<keyword evidence="6" id="KW-0614">Plasmid</keyword>
<dbReference type="Gene3D" id="3.30.450.80">
    <property type="entry name" value="Transcription factor LuxR-like, autoinducer-binding domain"/>
    <property type="match status" value="1"/>
</dbReference>